<dbReference type="PANTHER" id="PTHR46407">
    <property type="entry name" value="OS02G0208700 PROTEIN"/>
    <property type="match status" value="1"/>
</dbReference>
<dbReference type="Proteomes" id="UP000288805">
    <property type="component" value="Unassembled WGS sequence"/>
</dbReference>
<accession>A0A438DF40</accession>
<reference evidence="1 2" key="1">
    <citation type="journal article" date="2018" name="PLoS Genet.">
        <title>Population sequencing reveals clonal diversity and ancestral inbreeding in the grapevine cultivar Chardonnay.</title>
        <authorList>
            <person name="Roach M.J."/>
            <person name="Johnson D.L."/>
            <person name="Bohlmann J."/>
            <person name="van Vuuren H.J."/>
            <person name="Jones S.J."/>
            <person name="Pretorius I.S."/>
            <person name="Schmidt S.A."/>
            <person name="Borneman A.R."/>
        </authorList>
    </citation>
    <scope>NUCLEOTIDE SEQUENCE [LARGE SCALE GENOMIC DNA]</scope>
    <source>
        <strain evidence="2">cv. Chardonnay</strain>
        <tissue evidence="1">Leaf</tissue>
    </source>
</reference>
<dbReference type="Gene3D" id="2.120.10.80">
    <property type="entry name" value="Kelch-type beta propeller"/>
    <property type="match status" value="1"/>
</dbReference>
<name>A0A438DF40_VITVI</name>
<dbReference type="EMBL" id="QGNW01001657">
    <property type="protein sequence ID" value="RVW34104.1"/>
    <property type="molecule type" value="Genomic_DNA"/>
</dbReference>
<evidence type="ECO:0000313" key="1">
    <source>
        <dbReference type="EMBL" id="RVW34104.1"/>
    </source>
</evidence>
<dbReference type="AlphaFoldDB" id="A0A438DF40"/>
<comment type="caution">
    <text evidence="1">The sequence shown here is derived from an EMBL/GenBank/DDBJ whole genome shotgun (WGS) entry which is preliminary data.</text>
</comment>
<gene>
    <name evidence="1" type="primary">VvCHDh000822_15</name>
    <name evidence="1" type="ORF">CK203_084368</name>
</gene>
<protein>
    <submittedName>
        <fullName evidence="1">F-box/kelch-repeat protein</fullName>
    </submittedName>
</protein>
<dbReference type="GO" id="GO:0080037">
    <property type="term" value="P:negative regulation of cytokinin-activated signaling pathway"/>
    <property type="evidence" value="ECO:0007669"/>
    <property type="project" value="InterPro"/>
</dbReference>
<dbReference type="GO" id="GO:2000762">
    <property type="term" value="P:regulation of phenylpropanoid metabolic process"/>
    <property type="evidence" value="ECO:0007669"/>
    <property type="project" value="InterPro"/>
</dbReference>
<organism evidence="1 2">
    <name type="scientific">Vitis vinifera</name>
    <name type="common">Grape</name>
    <dbReference type="NCBI Taxonomy" id="29760"/>
    <lineage>
        <taxon>Eukaryota</taxon>
        <taxon>Viridiplantae</taxon>
        <taxon>Streptophyta</taxon>
        <taxon>Embryophyta</taxon>
        <taxon>Tracheophyta</taxon>
        <taxon>Spermatophyta</taxon>
        <taxon>Magnoliopsida</taxon>
        <taxon>eudicotyledons</taxon>
        <taxon>Gunneridae</taxon>
        <taxon>Pentapetalae</taxon>
        <taxon>rosids</taxon>
        <taxon>Vitales</taxon>
        <taxon>Vitaceae</taxon>
        <taxon>Viteae</taxon>
        <taxon>Vitis</taxon>
    </lineage>
</organism>
<evidence type="ECO:0000313" key="2">
    <source>
        <dbReference type="Proteomes" id="UP000288805"/>
    </source>
</evidence>
<proteinExistence type="predicted"/>
<dbReference type="InterPro" id="IPR011043">
    <property type="entry name" value="Gal_Oxase/kelch_b-propeller"/>
</dbReference>
<sequence>MNIFGSKSNDSYDFKTHRIKKNFDFANWKWDNVEEDILEASTCLRTCVDGGDMRIYMRHAGEVVTLQESRWQTVDKLPTEIRHTAYMTTWEGKLLVIGCRSFGEAQVAYMWDLKSGRWRKVVASEEFCGHVQSGGVCRSKCSGMKNEKFLSMFPLNVMMK</sequence>
<dbReference type="InterPro" id="IPR044595">
    <property type="entry name" value="KMD1-4"/>
</dbReference>
<dbReference type="InterPro" id="IPR015915">
    <property type="entry name" value="Kelch-typ_b-propeller"/>
</dbReference>
<dbReference type="SUPFAM" id="SSF50965">
    <property type="entry name" value="Galactose oxidase, central domain"/>
    <property type="match status" value="1"/>
</dbReference>
<dbReference type="PANTHER" id="PTHR46407:SF3">
    <property type="entry name" value="OS02G0208700 PROTEIN"/>
    <property type="match status" value="1"/>
</dbReference>